<accession>A0A9W8HS12</accession>
<protein>
    <recommendedName>
        <fullName evidence="3">Cytochrome b-c1 complex subunit 10</fullName>
    </recommendedName>
</protein>
<reference evidence="1" key="1">
    <citation type="submission" date="2022-07" db="EMBL/GenBank/DDBJ databases">
        <title>Phylogenomic reconstructions and comparative analyses of Kickxellomycotina fungi.</title>
        <authorList>
            <person name="Reynolds N.K."/>
            <person name="Stajich J.E."/>
            <person name="Barry K."/>
            <person name="Grigoriev I.V."/>
            <person name="Crous P."/>
            <person name="Smith M.E."/>
        </authorList>
    </citation>
    <scope>NUCLEOTIDE SEQUENCE</scope>
    <source>
        <strain evidence="1">NRRL 1565</strain>
    </source>
</reference>
<dbReference type="InterPro" id="IPR019182">
    <property type="entry name" value="Cytochrome_b-c1_su10_fun"/>
</dbReference>
<dbReference type="OrthoDB" id="2391627at2759"/>
<sequence length="74" mass="8493">MSYSPPIKPKFRTNVAGYSAETVRRWIGSSSRWGVFAGITALFVVSQVPIVKQSILQKTPFLGWYWKVEEEEKK</sequence>
<proteinExistence type="predicted"/>
<evidence type="ECO:0000313" key="1">
    <source>
        <dbReference type="EMBL" id="KAJ2799400.1"/>
    </source>
</evidence>
<evidence type="ECO:0000313" key="2">
    <source>
        <dbReference type="Proteomes" id="UP001140094"/>
    </source>
</evidence>
<comment type="caution">
    <text evidence="1">The sequence shown here is derived from an EMBL/GenBank/DDBJ whole genome shotgun (WGS) entry which is preliminary data.</text>
</comment>
<name>A0A9W8HS12_9FUNG</name>
<organism evidence="1 2">
    <name type="scientific">Coemansia guatemalensis</name>
    <dbReference type="NCBI Taxonomy" id="2761395"/>
    <lineage>
        <taxon>Eukaryota</taxon>
        <taxon>Fungi</taxon>
        <taxon>Fungi incertae sedis</taxon>
        <taxon>Zoopagomycota</taxon>
        <taxon>Kickxellomycotina</taxon>
        <taxon>Kickxellomycetes</taxon>
        <taxon>Kickxellales</taxon>
        <taxon>Kickxellaceae</taxon>
        <taxon>Coemansia</taxon>
    </lineage>
</organism>
<dbReference type="PANTHER" id="PTHR28254:SF1">
    <property type="entry name" value="CYTOCHROME B-C1 COMPLEX SUBUNIT 10, MITOCHONDRIAL"/>
    <property type="match status" value="1"/>
</dbReference>
<dbReference type="GO" id="GO:0006122">
    <property type="term" value="P:mitochondrial electron transport, ubiquinol to cytochrome c"/>
    <property type="evidence" value="ECO:0007669"/>
    <property type="project" value="InterPro"/>
</dbReference>
<dbReference type="GO" id="GO:0005739">
    <property type="term" value="C:mitochondrion"/>
    <property type="evidence" value="ECO:0007669"/>
    <property type="project" value="GOC"/>
</dbReference>
<keyword evidence="2" id="KW-1185">Reference proteome</keyword>
<dbReference type="AlphaFoldDB" id="A0A9W8HS12"/>
<dbReference type="PANTHER" id="PTHR28254">
    <property type="entry name" value="CYTOCHROME B-C1 COMPLEX SUBUNIT 10"/>
    <property type="match status" value="1"/>
</dbReference>
<dbReference type="Proteomes" id="UP001140094">
    <property type="component" value="Unassembled WGS sequence"/>
</dbReference>
<evidence type="ECO:0008006" key="3">
    <source>
        <dbReference type="Google" id="ProtNLM"/>
    </source>
</evidence>
<dbReference type="Pfam" id="PF09796">
    <property type="entry name" value="QCR10"/>
    <property type="match status" value="1"/>
</dbReference>
<dbReference type="EMBL" id="JANBUO010001185">
    <property type="protein sequence ID" value="KAJ2799400.1"/>
    <property type="molecule type" value="Genomic_DNA"/>
</dbReference>
<gene>
    <name evidence="1" type="ORF">H4R20_004456</name>
</gene>